<name>A0A9P7S497_9AGAR</name>
<dbReference type="GO" id="GO:0008234">
    <property type="term" value="F:cysteine-type peptidase activity"/>
    <property type="evidence" value="ECO:0007669"/>
    <property type="project" value="InterPro"/>
</dbReference>
<reference evidence="5" key="1">
    <citation type="journal article" date="2021" name="Genome Biol. Evol.">
        <title>The assembled and annotated genome of the fairy-ring fungus Marasmius oreades.</title>
        <authorList>
            <person name="Hiltunen M."/>
            <person name="Ament-Velasquez S.L."/>
            <person name="Johannesson H."/>
        </authorList>
    </citation>
    <scope>NUCLEOTIDE SEQUENCE</scope>
    <source>
        <strain evidence="5">03SP1</strain>
    </source>
</reference>
<dbReference type="Gene3D" id="3.40.395.10">
    <property type="entry name" value="Adenoviral Proteinase, Chain A"/>
    <property type="match status" value="1"/>
</dbReference>
<evidence type="ECO:0000313" key="6">
    <source>
        <dbReference type="Proteomes" id="UP001049176"/>
    </source>
</evidence>
<dbReference type="RefSeq" id="XP_043011686.1">
    <property type="nucleotide sequence ID" value="XM_043150597.1"/>
</dbReference>
<dbReference type="GO" id="GO:0006508">
    <property type="term" value="P:proteolysis"/>
    <property type="evidence" value="ECO:0007669"/>
    <property type="project" value="UniProtKB-KW"/>
</dbReference>
<dbReference type="AlphaFoldDB" id="A0A9P7S497"/>
<evidence type="ECO:0000313" key="5">
    <source>
        <dbReference type="EMBL" id="KAG7095216.1"/>
    </source>
</evidence>
<dbReference type="PROSITE" id="PS50600">
    <property type="entry name" value="ULP_PROTEASE"/>
    <property type="match status" value="1"/>
</dbReference>
<feature type="domain" description="Ubiquitin-like protease family profile" evidence="4">
    <location>
        <begin position="1"/>
        <end position="115"/>
    </location>
</feature>
<keyword evidence="6" id="KW-1185">Reference proteome</keyword>
<dbReference type="InterPro" id="IPR003653">
    <property type="entry name" value="Peptidase_C48_C"/>
</dbReference>
<gene>
    <name evidence="5" type="ORF">E1B28_005991</name>
</gene>
<accession>A0A9P7S497</accession>
<comment type="similarity">
    <text evidence="1">Belongs to the peptidase C48 family.</text>
</comment>
<dbReference type="KEGG" id="more:E1B28_005991"/>
<dbReference type="OrthoDB" id="3260096at2759"/>
<protein>
    <recommendedName>
        <fullName evidence="4">Ubiquitin-like protease family profile domain-containing protein</fullName>
    </recommendedName>
</protein>
<dbReference type="GeneID" id="66075067"/>
<evidence type="ECO:0000256" key="2">
    <source>
        <dbReference type="ARBA" id="ARBA00022670"/>
    </source>
</evidence>
<dbReference type="Proteomes" id="UP001049176">
    <property type="component" value="Chromosome 3"/>
</dbReference>
<evidence type="ECO:0000256" key="3">
    <source>
        <dbReference type="ARBA" id="ARBA00022801"/>
    </source>
</evidence>
<dbReference type="SUPFAM" id="SSF54001">
    <property type="entry name" value="Cysteine proteinases"/>
    <property type="match status" value="1"/>
</dbReference>
<sequence length="175" mass="19629">MKLRDAKYCVRNASVLDALVANEELDNLYLPLHINGNHWTLLELNLSDHTISYADSLTPSTARPPNDVVKILCWWLDGLGIRKPQPAVVAPAFSVARQQDSFSCGVIVLSTLAQILLGRAAWAPDYASDHRMEWFTCLAEHGHRLQTLEMDEDEEDMENPAGCGSWVLSFPRYCC</sequence>
<evidence type="ECO:0000256" key="1">
    <source>
        <dbReference type="ARBA" id="ARBA00005234"/>
    </source>
</evidence>
<dbReference type="EMBL" id="CM032183">
    <property type="protein sequence ID" value="KAG7095216.1"/>
    <property type="molecule type" value="Genomic_DNA"/>
</dbReference>
<keyword evidence="3" id="KW-0378">Hydrolase</keyword>
<proteinExistence type="inferred from homology"/>
<dbReference type="Pfam" id="PF02902">
    <property type="entry name" value="Peptidase_C48"/>
    <property type="match status" value="1"/>
</dbReference>
<keyword evidence="2" id="KW-0645">Protease</keyword>
<dbReference type="InterPro" id="IPR038765">
    <property type="entry name" value="Papain-like_cys_pep_sf"/>
</dbReference>
<organism evidence="5 6">
    <name type="scientific">Marasmius oreades</name>
    <name type="common">fairy-ring Marasmius</name>
    <dbReference type="NCBI Taxonomy" id="181124"/>
    <lineage>
        <taxon>Eukaryota</taxon>
        <taxon>Fungi</taxon>
        <taxon>Dikarya</taxon>
        <taxon>Basidiomycota</taxon>
        <taxon>Agaricomycotina</taxon>
        <taxon>Agaricomycetes</taxon>
        <taxon>Agaricomycetidae</taxon>
        <taxon>Agaricales</taxon>
        <taxon>Marasmiineae</taxon>
        <taxon>Marasmiaceae</taxon>
        <taxon>Marasmius</taxon>
    </lineage>
</organism>
<evidence type="ECO:0000259" key="4">
    <source>
        <dbReference type="PROSITE" id="PS50600"/>
    </source>
</evidence>
<dbReference type="GO" id="GO:0019783">
    <property type="term" value="F:ubiquitin-like protein peptidase activity"/>
    <property type="evidence" value="ECO:0007669"/>
    <property type="project" value="UniProtKB-ARBA"/>
</dbReference>
<comment type="caution">
    <text evidence="5">The sequence shown here is derived from an EMBL/GenBank/DDBJ whole genome shotgun (WGS) entry which is preliminary data.</text>
</comment>